<evidence type="ECO:0000256" key="8">
    <source>
        <dbReference type="ARBA" id="ARBA00023136"/>
    </source>
</evidence>
<keyword evidence="4" id="KW-0288">FMN</keyword>
<gene>
    <name evidence="10" type="primary">rsxD_1</name>
    <name evidence="10" type="ORF">CAGA_11700</name>
</gene>
<keyword evidence="3" id="KW-0285">Flavoprotein</keyword>
<name>A0A4Z0Y9J9_9FIRM</name>
<feature type="transmembrane region" description="Helical" evidence="9">
    <location>
        <begin position="44"/>
        <end position="64"/>
    </location>
</feature>
<dbReference type="PANTHER" id="PTHR30578:SF0">
    <property type="entry name" value="ION-TRANSLOCATING OXIDOREDUCTASE COMPLEX SUBUNIT D"/>
    <property type="match status" value="1"/>
</dbReference>
<evidence type="ECO:0000256" key="2">
    <source>
        <dbReference type="ARBA" id="ARBA00022553"/>
    </source>
</evidence>
<dbReference type="InterPro" id="IPR004338">
    <property type="entry name" value="NqrB/RnfD"/>
</dbReference>
<proteinExistence type="predicted"/>
<organism evidence="10 11">
    <name type="scientific">Caproiciproducens galactitolivorans</name>
    <dbReference type="NCBI Taxonomy" id="642589"/>
    <lineage>
        <taxon>Bacteria</taxon>
        <taxon>Bacillati</taxon>
        <taxon>Bacillota</taxon>
        <taxon>Clostridia</taxon>
        <taxon>Eubacteriales</taxon>
        <taxon>Acutalibacteraceae</taxon>
        <taxon>Caproiciproducens</taxon>
    </lineage>
</organism>
<protein>
    <submittedName>
        <fullName evidence="10">Electron transport complex subunit RsxD</fullName>
    </submittedName>
</protein>
<feature type="transmembrane region" description="Helical" evidence="9">
    <location>
        <begin position="119"/>
        <end position="138"/>
    </location>
</feature>
<dbReference type="AlphaFoldDB" id="A0A4Z0Y9J9"/>
<feature type="transmembrane region" description="Helical" evidence="9">
    <location>
        <begin position="20"/>
        <end position="37"/>
    </location>
</feature>
<feature type="transmembrane region" description="Helical" evidence="9">
    <location>
        <begin position="212"/>
        <end position="233"/>
    </location>
</feature>
<keyword evidence="8 9" id="KW-0472">Membrane</keyword>
<accession>A0A4Z0Y9J9</accession>
<evidence type="ECO:0000313" key="11">
    <source>
        <dbReference type="Proteomes" id="UP000297714"/>
    </source>
</evidence>
<keyword evidence="1" id="KW-0813">Transport</keyword>
<dbReference type="EMBL" id="SRMQ01000004">
    <property type="protein sequence ID" value="TGJ76628.1"/>
    <property type="molecule type" value="Genomic_DNA"/>
</dbReference>
<evidence type="ECO:0000256" key="5">
    <source>
        <dbReference type="ARBA" id="ARBA00022692"/>
    </source>
</evidence>
<dbReference type="GO" id="GO:0055085">
    <property type="term" value="P:transmembrane transport"/>
    <property type="evidence" value="ECO:0007669"/>
    <property type="project" value="InterPro"/>
</dbReference>
<sequence length="325" mass="34979">MTLLNAKTPYLKKETSVSSMMRDTLTALAFLLVLPVARYGARPLAMAAVTLVACVLCEIAWSLLQSRSINTSDCSSMVTGLIIVMLMPLNAPLWLPCAAAAFAILVAKKPFGSTGHTPFNPAAAGMAFITLLWPQRIFSYFNPSAGEVLPVFADCNVETAPSPAAVLKNGLKPDILPFDMLWGVFAGPVGATGILVLCACGLYLFLKRTANWEITAGCLFAGAVMAALWPRIACAPLTSIKYELMSGSLLFCAVFMLTDPVTSPRTGFGRVLYGLLAGVLIMLFRRYGAYEQGAWFAILLANAVVPQINSLVCGDRRWGEELYEE</sequence>
<feature type="transmembrane region" description="Helical" evidence="9">
    <location>
        <begin position="270"/>
        <end position="288"/>
    </location>
</feature>
<keyword evidence="7 9" id="KW-1133">Transmembrane helix</keyword>
<evidence type="ECO:0000256" key="1">
    <source>
        <dbReference type="ARBA" id="ARBA00022448"/>
    </source>
</evidence>
<evidence type="ECO:0000313" key="10">
    <source>
        <dbReference type="EMBL" id="TGJ76628.1"/>
    </source>
</evidence>
<evidence type="ECO:0000256" key="9">
    <source>
        <dbReference type="SAM" id="Phobius"/>
    </source>
</evidence>
<keyword evidence="11" id="KW-1185">Reference proteome</keyword>
<evidence type="ECO:0000256" key="7">
    <source>
        <dbReference type="ARBA" id="ARBA00022989"/>
    </source>
</evidence>
<evidence type="ECO:0000256" key="6">
    <source>
        <dbReference type="ARBA" id="ARBA00022967"/>
    </source>
</evidence>
<keyword evidence="2" id="KW-0597">Phosphoprotein</keyword>
<keyword evidence="5 9" id="KW-0812">Transmembrane</keyword>
<keyword evidence="6" id="KW-1278">Translocase</keyword>
<evidence type="ECO:0000256" key="4">
    <source>
        <dbReference type="ARBA" id="ARBA00022643"/>
    </source>
</evidence>
<comment type="caution">
    <text evidence="10">The sequence shown here is derived from an EMBL/GenBank/DDBJ whole genome shotgun (WGS) entry which is preliminary data.</text>
</comment>
<dbReference type="GO" id="GO:0005886">
    <property type="term" value="C:plasma membrane"/>
    <property type="evidence" value="ECO:0007669"/>
    <property type="project" value="TreeGrafter"/>
</dbReference>
<dbReference type="RefSeq" id="WP_243112956.1">
    <property type="nucleotide sequence ID" value="NZ_JAJUFJ010000011.1"/>
</dbReference>
<dbReference type="PANTHER" id="PTHR30578">
    <property type="entry name" value="ELECTRON TRANSPORT COMPLEX PROTEIN RNFD"/>
    <property type="match status" value="1"/>
</dbReference>
<reference evidence="10 11" key="1">
    <citation type="submission" date="2019-04" db="EMBL/GenBank/DDBJ databases">
        <authorList>
            <person name="Poehlein A."/>
            <person name="Bengelsdorf F.R."/>
            <person name="Duerre P."/>
            <person name="Daniel R."/>
        </authorList>
    </citation>
    <scope>NUCLEOTIDE SEQUENCE [LARGE SCALE GENOMIC DNA]</scope>
    <source>
        <strain evidence="10 11">BS-1</strain>
    </source>
</reference>
<evidence type="ECO:0000256" key="3">
    <source>
        <dbReference type="ARBA" id="ARBA00022630"/>
    </source>
</evidence>
<dbReference type="Proteomes" id="UP000297714">
    <property type="component" value="Unassembled WGS sequence"/>
</dbReference>
<dbReference type="Pfam" id="PF03116">
    <property type="entry name" value="NQR2_RnfD_RnfE"/>
    <property type="match status" value="1"/>
</dbReference>
<feature type="transmembrane region" description="Helical" evidence="9">
    <location>
        <begin position="180"/>
        <end position="205"/>
    </location>
</feature>
<feature type="transmembrane region" description="Helical" evidence="9">
    <location>
        <begin position="76"/>
        <end position="107"/>
    </location>
</feature>